<sequence>MFNGTSQFDDGMPAESLFGNSAFNGAPRGLGLNNGALAGFGVPAASQAGVIMLTKCLSFGGRTSRLRSTPDRPSARRSTSTSSAPSSRNDGNIAAAVSKVSDHFGSTNVLINSAGITESNIPAETYDGQAFRKTVDVASGLASLAAWLSWPSPALPTRMASAHRSSHSNGDVMSREPSILYIMADQLAAPQLKIYNEDPQIKTPNLDKLAERSVVFDSAYCTSPLRAPSRMAMITGQPPSEIGAYDNASPRLKTHHEGSVSAEWYDGKAFGRTIDVASAPP</sequence>
<evidence type="ECO:0000256" key="2">
    <source>
        <dbReference type="ARBA" id="ARBA00022801"/>
    </source>
</evidence>
<evidence type="ECO:0000259" key="4">
    <source>
        <dbReference type="Pfam" id="PF00884"/>
    </source>
</evidence>
<dbReference type="Pfam" id="PF00884">
    <property type="entry name" value="Sulfatase"/>
    <property type="match status" value="1"/>
</dbReference>
<dbReference type="GO" id="GO:0005737">
    <property type="term" value="C:cytoplasm"/>
    <property type="evidence" value="ECO:0007669"/>
    <property type="project" value="TreeGrafter"/>
</dbReference>
<protein>
    <recommendedName>
        <fullName evidence="4">Sulfatase N-terminal domain-containing protein</fullName>
    </recommendedName>
</protein>
<dbReference type="Gene3D" id="3.40.50.720">
    <property type="entry name" value="NAD(P)-binding Rossmann-like Domain"/>
    <property type="match status" value="1"/>
</dbReference>
<keyword evidence="2" id="KW-0378">Hydrolase</keyword>
<feature type="domain" description="Sulfatase N-terminal" evidence="4">
    <location>
        <begin position="177"/>
        <end position="255"/>
    </location>
</feature>
<evidence type="ECO:0000313" key="5">
    <source>
        <dbReference type="EMBL" id="SMY18738.1"/>
    </source>
</evidence>
<dbReference type="PANTHER" id="PTHR45953:SF1">
    <property type="entry name" value="IDURONATE 2-SULFATASE"/>
    <property type="match status" value="1"/>
</dbReference>
<reference evidence="5 6" key="1">
    <citation type="submission" date="2016-10" db="EMBL/GenBank/DDBJ databases">
        <authorList>
            <person name="Varghese N."/>
        </authorList>
    </citation>
    <scope>NUCLEOTIDE SEQUENCE [LARGE SCALE GENOMIC DNA]</scope>
</reference>
<dbReference type="GO" id="GO:0008484">
    <property type="term" value="F:sulfuric ester hydrolase activity"/>
    <property type="evidence" value="ECO:0007669"/>
    <property type="project" value="TreeGrafter"/>
</dbReference>
<evidence type="ECO:0000313" key="6">
    <source>
        <dbReference type="Proteomes" id="UP000215453"/>
    </source>
</evidence>
<evidence type="ECO:0000256" key="1">
    <source>
        <dbReference type="ARBA" id="ARBA00022723"/>
    </source>
</evidence>
<dbReference type="AlphaFoldDB" id="A0A1Y6L5X9"/>
<dbReference type="InterPro" id="IPR000917">
    <property type="entry name" value="Sulfatase_N"/>
</dbReference>
<dbReference type="Proteomes" id="UP000215453">
    <property type="component" value="Chromosome 1"/>
</dbReference>
<keyword evidence="1" id="KW-0479">Metal-binding</keyword>
<evidence type="ECO:0000256" key="3">
    <source>
        <dbReference type="SAM" id="MobiDB-lite"/>
    </source>
</evidence>
<name>A0A1Y6L5X9_ZYMTR</name>
<feature type="region of interest" description="Disordered" evidence="3">
    <location>
        <begin position="63"/>
        <end position="91"/>
    </location>
</feature>
<proteinExistence type="predicted"/>
<feature type="compositionally biased region" description="Low complexity" evidence="3">
    <location>
        <begin position="76"/>
        <end position="88"/>
    </location>
</feature>
<gene>
    <name evidence="5" type="ORF">ZT1A5_G173</name>
</gene>
<dbReference type="PANTHER" id="PTHR45953">
    <property type="entry name" value="IDURONATE 2-SULFATASE"/>
    <property type="match status" value="1"/>
</dbReference>
<accession>A0A1Y6L5X9</accession>
<organism evidence="5 6">
    <name type="scientific">Zymoseptoria tritici ST99CH_1A5</name>
    <dbReference type="NCBI Taxonomy" id="1276529"/>
    <lineage>
        <taxon>Eukaryota</taxon>
        <taxon>Fungi</taxon>
        <taxon>Dikarya</taxon>
        <taxon>Ascomycota</taxon>
        <taxon>Pezizomycotina</taxon>
        <taxon>Dothideomycetes</taxon>
        <taxon>Dothideomycetidae</taxon>
        <taxon>Mycosphaerellales</taxon>
        <taxon>Mycosphaerellaceae</taxon>
        <taxon>Zymoseptoria</taxon>
    </lineage>
</organism>
<dbReference type="InterPro" id="IPR017850">
    <property type="entry name" value="Alkaline_phosphatase_core_sf"/>
</dbReference>
<dbReference type="Gene3D" id="3.40.720.10">
    <property type="entry name" value="Alkaline Phosphatase, subunit A"/>
    <property type="match status" value="1"/>
</dbReference>
<dbReference type="SUPFAM" id="SSF53649">
    <property type="entry name" value="Alkaline phosphatase-like"/>
    <property type="match status" value="1"/>
</dbReference>
<dbReference type="GO" id="GO:0046872">
    <property type="term" value="F:metal ion binding"/>
    <property type="evidence" value="ECO:0007669"/>
    <property type="project" value="UniProtKB-KW"/>
</dbReference>
<dbReference type="EMBL" id="LT882676">
    <property type="protein sequence ID" value="SMY18738.1"/>
    <property type="molecule type" value="Genomic_DNA"/>
</dbReference>